<sequence length="836" mass="96764">MTFYDGDIRLNGSFCYVPQESWIYSSTIKENILFGKDFNENLFENVLQSTALDLDFNQFPLREQTIVGDQGAMLSGVKKARINLARALYSNADIYLLDDPLSAVDTKVAKHLFEKTIKGFLKDKICILVTHQIQFLENATKIILLYDGELAGIGNYQELMENCLLFQNLLNDIHQNENQQIEEKIPIEIKEEEEEEEEELNINSSINQNENEEKKAKGRLKFYVYFEYLRSGFGFLFAFFILPLICLSHQGAFIFSNYWLALWNDEENYRNENFTNCSFIKKHQEILSLNQSQWIHYRNNKFHIYSGIVILFIVISLFRTILIQYMFLNASRILHNKMFHRIIRTPIEFFDTNPIGRILNRFTKDISIMDNSLPHDAFDFLDCCFQVLGVIVLVCYLQIWSIIPSVICTISLLFVRTRFASTSRDLKRIEGITRSPIYSHLTSTIQGLKVIRSSNNEHIWLKQFENYLNDNTNTNHLIITTNRWAAVRFDWVALIFISLVTLSSMILRLIQYQLISPSQIALILSYSLSLMALLQWTIRQSVVIESQMTSVERVLEYCSVEQEEENNEHQNVSLTWPSKGEIVFENISMKYSKKTNSSIILKNISMRIESNEKIGIVGRTGAGKSSIIQILFRLGYLTNGQILIDNVDIHSIDLNLLRNRISIIPQDPILFLGTVRSNLDPLGIYQDQQLWNVLEEVQLKNFIIQQMSDGLQSEIQENGGNLSVGQKQLICLARAILKQTKIIVIDEATANVDHVTDELIQRTIREKFQQSTVLTVAHRLRTIIDNQRILVLHHGRLVEFDTPKNLLSNPNSYFSSLVDQTGPLESKFLRDFVFQN</sequence>
<evidence type="ECO:0000256" key="7">
    <source>
        <dbReference type="ARBA" id="ARBA00022989"/>
    </source>
</evidence>
<dbReference type="SUPFAM" id="SSF90123">
    <property type="entry name" value="ABC transporter transmembrane region"/>
    <property type="match status" value="1"/>
</dbReference>
<dbReference type="InterPro" id="IPR050173">
    <property type="entry name" value="ABC_transporter_C-like"/>
</dbReference>
<organism evidence="13 14">
    <name type="scientific">Adineta ricciae</name>
    <name type="common">Rotifer</name>
    <dbReference type="NCBI Taxonomy" id="249248"/>
    <lineage>
        <taxon>Eukaryota</taxon>
        <taxon>Metazoa</taxon>
        <taxon>Spiralia</taxon>
        <taxon>Gnathifera</taxon>
        <taxon>Rotifera</taxon>
        <taxon>Eurotatoria</taxon>
        <taxon>Bdelloidea</taxon>
        <taxon>Adinetida</taxon>
        <taxon>Adinetidae</taxon>
        <taxon>Adineta</taxon>
    </lineage>
</organism>
<dbReference type="PROSITE" id="PS50929">
    <property type="entry name" value="ABC_TM1F"/>
    <property type="match status" value="1"/>
</dbReference>
<protein>
    <submittedName>
        <fullName evidence="13">Uncharacterized protein</fullName>
    </submittedName>
</protein>
<evidence type="ECO:0000256" key="4">
    <source>
        <dbReference type="ARBA" id="ARBA00022692"/>
    </source>
</evidence>
<dbReference type="OrthoDB" id="6500128at2759"/>
<dbReference type="InterPro" id="IPR017871">
    <property type="entry name" value="ABC_transporter-like_CS"/>
</dbReference>
<dbReference type="GO" id="GO:0016020">
    <property type="term" value="C:membrane"/>
    <property type="evidence" value="ECO:0007669"/>
    <property type="project" value="UniProtKB-SubCell"/>
</dbReference>
<evidence type="ECO:0000256" key="8">
    <source>
        <dbReference type="ARBA" id="ARBA00023136"/>
    </source>
</evidence>
<dbReference type="PROSITE" id="PS00211">
    <property type="entry name" value="ABC_TRANSPORTER_1"/>
    <property type="match status" value="1"/>
</dbReference>
<evidence type="ECO:0000256" key="1">
    <source>
        <dbReference type="ARBA" id="ARBA00004141"/>
    </source>
</evidence>
<evidence type="ECO:0000256" key="6">
    <source>
        <dbReference type="ARBA" id="ARBA00022840"/>
    </source>
</evidence>
<feature type="transmembrane region" description="Helical" evidence="10">
    <location>
        <begin position="304"/>
        <end position="328"/>
    </location>
</feature>
<comment type="caution">
    <text evidence="13">The sequence shown here is derived from an EMBL/GenBank/DDBJ whole genome shotgun (WGS) entry which is preliminary data.</text>
</comment>
<accession>A0A815IF37</accession>
<feature type="coiled-coil region" evidence="9">
    <location>
        <begin position="178"/>
        <end position="215"/>
    </location>
</feature>
<feature type="transmembrane region" description="Helical" evidence="10">
    <location>
        <begin position="387"/>
        <end position="415"/>
    </location>
</feature>
<dbReference type="FunFam" id="3.40.50.300:FF:000163">
    <property type="entry name" value="Multidrug resistance-associated protein member 4"/>
    <property type="match status" value="1"/>
</dbReference>
<evidence type="ECO:0000259" key="12">
    <source>
        <dbReference type="PROSITE" id="PS50929"/>
    </source>
</evidence>
<dbReference type="Pfam" id="PF00005">
    <property type="entry name" value="ABC_tran"/>
    <property type="match status" value="2"/>
</dbReference>
<dbReference type="InterPro" id="IPR003593">
    <property type="entry name" value="AAA+_ATPase"/>
</dbReference>
<dbReference type="SMART" id="SM00382">
    <property type="entry name" value="AAA"/>
    <property type="match status" value="1"/>
</dbReference>
<evidence type="ECO:0000313" key="14">
    <source>
        <dbReference type="Proteomes" id="UP000663852"/>
    </source>
</evidence>
<dbReference type="PROSITE" id="PS50893">
    <property type="entry name" value="ABC_TRANSPORTER_2"/>
    <property type="match status" value="1"/>
</dbReference>
<dbReference type="PANTHER" id="PTHR24223">
    <property type="entry name" value="ATP-BINDING CASSETTE SUB-FAMILY C"/>
    <property type="match status" value="1"/>
</dbReference>
<keyword evidence="8 10" id="KW-0472">Membrane</keyword>
<reference evidence="13" key="1">
    <citation type="submission" date="2021-02" db="EMBL/GenBank/DDBJ databases">
        <authorList>
            <person name="Nowell W R."/>
        </authorList>
    </citation>
    <scope>NUCLEOTIDE SEQUENCE</scope>
</reference>
<proteinExistence type="inferred from homology"/>
<evidence type="ECO:0000256" key="10">
    <source>
        <dbReference type="SAM" id="Phobius"/>
    </source>
</evidence>
<gene>
    <name evidence="13" type="ORF">EDS130_LOCUS34045</name>
</gene>
<dbReference type="FunFam" id="1.20.1560.10:FF:000014">
    <property type="entry name" value="Multidrug resistance-associated protein member 4"/>
    <property type="match status" value="1"/>
</dbReference>
<dbReference type="CDD" id="cd03244">
    <property type="entry name" value="ABCC_MRP_domain2"/>
    <property type="match status" value="1"/>
</dbReference>
<evidence type="ECO:0000259" key="11">
    <source>
        <dbReference type="PROSITE" id="PS50893"/>
    </source>
</evidence>
<dbReference type="GO" id="GO:0005524">
    <property type="term" value="F:ATP binding"/>
    <property type="evidence" value="ECO:0007669"/>
    <property type="project" value="UniProtKB-KW"/>
</dbReference>
<feature type="domain" description="ABC transmembrane type-1" evidence="12">
    <location>
        <begin position="304"/>
        <end position="546"/>
    </location>
</feature>
<dbReference type="GO" id="GO:0016887">
    <property type="term" value="F:ATP hydrolysis activity"/>
    <property type="evidence" value="ECO:0007669"/>
    <property type="project" value="InterPro"/>
</dbReference>
<feature type="transmembrane region" description="Helical" evidence="10">
    <location>
        <begin position="235"/>
        <end position="260"/>
    </location>
</feature>
<evidence type="ECO:0000256" key="2">
    <source>
        <dbReference type="ARBA" id="ARBA00009726"/>
    </source>
</evidence>
<keyword evidence="9" id="KW-0175">Coiled coil</keyword>
<dbReference type="InterPro" id="IPR003439">
    <property type="entry name" value="ABC_transporter-like_ATP-bd"/>
</dbReference>
<dbReference type="Proteomes" id="UP000663852">
    <property type="component" value="Unassembled WGS sequence"/>
</dbReference>
<dbReference type="Gene3D" id="3.40.50.300">
    <property type="entry name" value="P-loop containing nucleotide triphosphate hydrolases"/>
    <property type="match status" value="2"/>
</dbReference>
<dbReference type="GO" id="GO:0140359">
    <property type="term" value="F:ABC-type transporter activity"/>
    <property type="evidence" value="ECO:0007669"/>
    <property type="project" value="InterPro"/>
</dbReference>
<keyword evidence="7 10" id="KW-1133">Transmembrane helix</keyword>
<dbReference type="PANTHER" id="PTHR24223:SF456">
    <property type="entry name" value="MULTIDRUG RESISTANCE-ASSOCIATED PROTEIN LETHAL(2)03659"/>
    <property type="match status" value="1"/>
</dbReference>
<keyword evidence="4 10" id="KW-0812">Transmembrane</keyword>
<dbReference type="AlphaFoldDB" id="A0A815IF37"/>
<dbReference type="InterPro" id="IPR011527">
    <property type="entry name" value="ABC1_TM_dom"/>
</dbReference>
<dbReference type="Gene3D" id="1.20.1560.10">
    <property type="entry name" value="ABC transporter type 1, transmembrane domain"/>
    <property type="match status" value="1"/>
</dbReference>
<comment type="subcellular location">
    <subcellularLocation>
        <location evidence="1">Membrane</location>
        <topology evidence="1">Multi-pass membrane protein</topology>
    </subcellularLocation>
</comment>
<evidence type="ECO:0000256" key="3">
    <source>
        <dbReference type="ARBA" id="ARBA00022448"/>
    </source>
</evidence>
<comment type="similarity">
    <text evidence="2">Belongs to the ABC transporter superfamily. ABCC family. Conjugate transporter (TC 3.A.1.208) subfamily.</text>
</comment>
<dbReference type="InterPro" id="IPR027417">
    <property type="entry name" value="P-loop_NTPase"/>
</dbReference>
<dbReference type="Pfam" id="PF00664">
    <property type="entry name" value="ABC_membrane"/>
    <property type="match status" value="1"/>
</dbReference>
<dbReference type="InterPro" id="IPR036640">
    <property type="entry name" value="ABC1_TM_sf"/>
</dbReference>
<evidence type="ECO:0000256" key="5">
    <source>
        <dbReference type="ARBA" id="ARBA00022741"/>
    </source>
</evidence>
<feature type="transmembrane region" description="Helical" evidence="10">
    <location>
        <begin position="491"/>
        <end position="509"/>
    </location>
</feature>
<evidence type="ECO:0000313" key="13">
    <source>
        <dbReference type="EMBL" id="CAF1365038.1"/>
    </source>
</evidence>
<keyword evidence="5" id="KW-0547">Nucleotide-binding</keyword>
<keyword evidence="3" id="KW-0813">Transport</keyword>
<keyword evidence="6" id="KW-0067">ATP-binding</keyword>
<dbReference type="EMBL" id="CAJNOJ010000279">
    <property type="protein sequence ID" value="CAF1365038.1"/>
    <property type="molecule type" value="Genomic_DNA"/>
</dbReference>
<dbReference type="SUPFAM" id="SSF52540">
    <property type="entry name" value="P-loop containing nucleoside triphosphate hydrolases"/>
    <property type="match status" value="2"/>
</dbReference>
<name>A0A815IF37_ADIRI</name>
<evidence type="ECO:0000256" key="9">
    <source>
        <dbReference type="SAM" id="Coils"/>
    </source>
</evidence>
<feature type="domain" description="ABC transporter" evidence="11">
    <location>
        <begin position="582"/>
        <end position="819"/>
    </location>
</feature>